<evidence type="ECO:0000313" key="2">
    <source>
        <dbReference type="EMBL" id="PPS04852.1"/>
    </source>
</evidence>
<name>A0A2P5XNF5_GOSBA</name>
<evidence type="ECO:0000256" key="1">
    <source>
        <dbReference type="SAM" id="Phobius"/>
    </source>
</evidence>
<feature type="transmembrane region" description="Helical" evidence="1">
    <location>
        <begin position="13"/>
        <end position="34"/>
    </location>
</feature>
<evidence type="ECO:0000313" key="3">
    <source>
        <dbReference type="Proteomes" id="UP000239757"/>
    </source>
</evidence>
<reference evidence="2 3" key="1">
    <citation type="submission" date="2015-01" db="EMBL/GenBank/DDBJ databases">
        <title>Genome of allotetraploid Gossypium barbadense reveals genomic plasticity and fiber elongation in cotton evolution.</title>
        <authorList>
            <person name="Chen X."/>
            <person name="Liu X."/>
            <person name="Zhao B."/>
            <person name="Zheng H."/>
            <person name="Hu Y."/>
            <person name="Lu G."/>
            <person name="Yang C."/>
            <person name="Chen J."/>
            <person name="Shan C."/>
            <person name="Zhang L."/>
            <person name="Zhou Y."/>
            <person name="Wang L."/>
            <person name="Guo W."/>
            <person name="Bai Y."/>
            <person name="Ruan J."/>
            <person name="Shangguan X."/>
            <person name="Mao Y."/>
            <person name="Jiang J."/>
            <person name="Zhu Y."/>
            <person name="Lei J."/>
            <person name="Kang H."/>
            <person name="Chen S."/>
            <person name="He X."/>
            <person name="Wang R."/>
            <person name="Wang Y."/>
            <person name="Chen J."/>
            <person name="Wang L."/>
            <person name="Yu S."/>
            <person name="Wang B."/>
            <person name="Wei J."/>
            <person name="Song S."/>
            <person name="Lu X."/>
            <person name="Gao Z."/>
            <person name="Gu W."/>
            <person name="Deng X."/>
            <person name="Ma D."/>
            <person name="Wang S."/>
            <person name="Liang W."/>
            <person name="Fang L."/>
            <person name="Cai C."/>
            <person name="Zhu X."/>
            <person name="Zhou B."/>
            <person name="Zhang Y."/>
            <person name="Chen Z."/>
            <person name="Xu S."/>
            <person name="Zhu R."/>
            <person name="Wang S."/>
            <person name="Zhang T."/>
            <person name="Zhao G."/>
        </authorList>
    </citation>
    <scope>NUCLEOTIDE SEQUENCE [LARGE SCALE GENOMIC DNA]</scope>
    <source>
        <strain evidence="3">cv. Xinhai21</strain>
        <tissue evidence="2">Leaf</tissue>
    </source>
</reference>
<accession>A0A2P5XNF5</accession>
<keyword evidence="1" id="KW-0812">Transmembrane</keyword>
<protein>
    <submittedName>
        <fullName evidence="2">Uncharacterized protein</fullName>
    </submittedName>
</protein>
<keyword evidence="1" id="KW-1133">Transmembrane helix</keyword>
<keyword evidence="1" id="KW-0472">Membrane</keyword>
<proteinExistence type="predicted"/>
<dbReference type="AlphaFoldDB" id="A0A2P5XNF5"/>
<organism evidence="2 3">
    <name type="scientific">Gossypium barbadense</name>
    <name type="common">Sea Island cotton</name>
    <name type="synonym">Hibiscus barbadensis</name>
    <dbReference type="NCBI Taxonomy" id="3634"/>
    <lineage>
        <taxon>Eukaryota</taxon>
        <taxon>Viridiplantae</taxon>
        <taxon>Streptophyta</taxon>
        <taxon>Embryophyta</taxon>
        <taxon>Tracheophyta</taxon>
        <taxon>Spermatophyta</taxon>
        <taxon>Magnoliopsida</taxon>
        <taxon>eudicotyledons</taxon>
        <taxon>Gunneridae</taxon>
        <taxon>Pentapetalae</taxon>
        <taxon>rosids</taxon>
        <taxon>malvids</taxon>
        <taxon>Malvales</taxon>
        <taxon>Malvaceae</taxon>
        <taxon>Malvoideae</taxon>
        <taxon>Gossypium</taxon>
    </lineage>
</organism>
<sequence>MIVMTREEVAVEVLQVGVIAIKLAYVIAAGVVVLKGMIVVLDVNVPQRAVFLSPILERSRSPYAGDWGRWCGDSAGEGKMSIC</sequence>
<dbReference type="EMBL" id="KZ664541">
    <property type="protein sequence ID" value="PPS04852.1"/>
    <property type="molecule type" value="Genomic_DNA"/>
</dbReference>
<gene>
    <name evidence="2" type="ORF">GOBAR_AA15819</name>
</gene>
<dbReference type="Proteomes" id="UP000239757">
    <property type="component" value="Unassembled WGS sequence"/>
</dbReference>